<feature type="domain" description="Glycosyl transferase family 3" evidence="5">
    <location>
        <begin position="9"/>
        <end position="190"/>
    </location>
</feature>
<dbReference type="EMBL" id="VKDK01000015">
    <property type="protein sequence ID" value="TRX60453.1"/>
    <property type="molecule type" value="Genomic_DNA"/>
</dbReference>
<dbReference type="GO" id="GO:0000162">
    <property type="term" value="P:L-tryptophan biosynthetic process"/>
    <property type="evidence" value="ECO:0007669"/>
    <property type="project" value="UniProtKB-KW"/>
</dbReference>
<organism evidence="6 7">
    <name type="scientific">Corynebacterium hiratae</name>
    <dbReference type="NCBI Taxonomy" id="3139423"/>
    <lineage>
        <taxon>Bacteria</taxon>
        <taxon>Bacillati</taxon>
        <taxon>Actinomycetota</taxon>
        <taxon>Actinomycetes</taxon>
        <taxon>Mycobacteriales</taxon>
        <taxon>Corynebacteriaceae</taxon>
        <taxon>Corynebacterium</taxon>
    </lineage>
</organism>
<evidence type="ECO:0000256" key="3">
    <source>
        <dbReference type="ARBA" id="ARBA00022822"/>
    </source>
</evidence>
<dbReference type="InterPro" id="IPR000312">
    <property type="entry name" value="Glycosyl_Trfase_fam3"/>
</dbReference>
<evidence type="ECO:0000256" key="4">
    <source>
        <dbReference type="ARBA" id="ARBA00023141"/>
    </source>
</evidence>
<evidence type="ECO:0000313" key="7">
    <source>
        <dbReference type="Proteomes" id="UP000320443"/>
    </source>
</evidence>
<keyword evidence="3" id="KW-0822">Tryptophan biosynthesis</keyword>
<evidence type="ECO:0000313" key="6">
    <source>
        <dbReference type="EMBL" id="TRX60453.1"/>
    </source>
</evidence>
<keyword evidence="4" id="KW-0057">Aromatic amino acid biosynthesis</keyword>
<dbReference type="PANTHER" id="PTHR43285:SF2">
    <property type="entry name" value="ANTHRANILATE PHOSPHORIBOSYLTRANSFERASE"/>
    <property type="match status" value="1"/>
</dbReference>
<dbReference type="PANTHER" id="PTHR43285">
    <property type="entry name" value="ANTHRANILATE PHOSPHORIBOSYLTRANSFERASE"/>
    <property type="match status" value="1"/>
</dbReference>
<dbReference type="InterPro" id="IPR035902">
    <property type="entry name" value="Nuc_phospho_transferase"/>
</dbReference>
<reference evidence="6 7" key="1">
    <citation type="submission" date="2019-07" db="EMBL/GenBank/DDBJ databases">
        <title>Draft genome of C. aurimucosum strain 2274.</title>
        <authorList>
            <person name="Pacheco L.G.C."/>
            <person name="Aguiar E.R.G.R."/>
            <person name="Santos C.S."/>
            <person name="Rocha D.J.P.G."/>
            <person name="Sant'Anna L.O."/>
            <person name="Mattos-Guaraldi A.L."/>
            <person name="Santos L.S."/>
        </authorList>
    </citation>
    <scope>NUCLEOTIDE SEQUENCE [LARGE SCALE GENOMIC DNA]</scope>
    <source>
        <strain evidence="6 7">2274</strain>
    </source>
</reference>
<evidence type="ECO:0000256" key="2">
    <source>
        <dbReference type="ARBA" id="ARBA00022679"/>
    </source>
</evidence>
<sequence length="209" mass="22330">SRSRPRGRQLEASNFTFLFAPAYNPAVAHVQPVRKGLGVSTLFNTMGPLLSPGHPEFQIMGIANPEQGQLIAEVFKDLGRTRALVVHGAGTDEIAVHSTTQVWELRDGTITHYELTPEDLGISRHELADLAGGNGKENAEALRAVFAGTGKPAHHDAIAATAGAMFYLNGTTDSIQEGVAHADQLIKDGTVAAWLKKHEEANYGSADRA</sequence>
<comment type="caution">
    <text evidence="6">The sequence shown here is derived from an EMBL/GenBank/DDBJ whole genome shotgun (WGS) entry which is preliminary data.</text>
</comment>
<dbReference type="GO" id="GO:0005829">
    <property type="term" value="C:cytosol"/>
    <property type="evidence" value="ECO:0007669"/>
    <property type="project" value="TreeGrafter"/>
</dbReference>
<dbReference type="Pfam" id="PF00591">
    <property type="entry name" value="Glycos_transf_3"/>
    <property type="match status" value="1"/>
</dbReference>
<keyword evidence="2" id="KW-0808">Transferase</keyword>
<name>A0A553FT88_9CORY</name>
<feature type="non-terminal residue" evidence="6">
    <location>
        <position position="1"/>
    </location>
</feature>
<gene>
    <name evidence="6" type="ORF">FNY97_09290</name>
</gene>
<protein>
    <submittedName>
        <fullName evidence="6">Anthranilate phosphoribosyltransferase</fullName>
    </submittedName>
</protein>
<dbReference type="GO" id="GO:0004048">
    <property type="term" value="F:anthranilate phosphoribosyltransferase activity"/>
    <property type="evidence" value="ECO:0007669"/>
    <property type="project" value="InterPro"/>
</dbReference>
<keyword evidence="1 6" id="KW-0328">Glycosyltransferase</keyword>
<keyword evidence="7" id="KW-1185">Reference proteome</keyword>
<dbReference type="AlphaFoldDB" id="A0A553FT88"/>
<dbReference type="InterPro" id="IPR005940">
    <property type="entry name" value="Anthranilate_Pribosyl_Tfrase"/>
</dbReference>
<dbReference type="Gene3D" id="3.40.1030.10">
    <property type="entry name" value="Nucleoside phosphorylase/phosphoribosyltransferase catalytic domain"/>
    <property type="match status" value="1"/>
</dbReference>
<proteinExistence type="predicted"/>
<dbReference type="SUPFAM" id="SSF52418">
    <property type="entry name" value="Nucleoside phosphorylase/phosphoribosyltransferase catalytic domain"/>
    <property type="match status" value="1"/>
</dbReference>
<keyword evidence="3" id="KW-0028">Amino-acid biosynthesis</keyword>
<dbReference type="Proteomes" id="UP000320443">
    <property type="component" value="Unassembled WGS sequence"/>
</dbReference>
<evidence type="ECO:0000256" key="1">
    <source>
        <dbReference type="ARBA" id="ARBA00022676"/>
    </source>
</evidence>
<evidence type="ECO:0000259" key="5">
    <source>
        <dbReference type="Pfam" id="PF00591"/>
    </source>
</evidence>
<accession>A0A553FT88</accession>